<organism evidence="1">
    <name type="scientific">Myoviridae sp. ctj9o3</name>
    <dbReference type="NCBI Taxonomy" id="2826688"/>
    <lineage>
        <taxon>Viruses</taxon>
        <taxon>Duplodnaviria</taxon>
        <taxon>Heunggongvirae</taxon>
        <taxon>Uroviricota</taxon>
        <taxon>Caudoviricetes</taxon>
    </lineage>
</organism>
<dbReference type="Pfam" id="PF07374">
    <property type="entry name" value="DUF1492"/>
    <property type="match status" value="1"/>
</dbReference>
<proteinExistence type="predicted"/>
<accession>A0A8S5MBV0</accession>
<sequence>MMTLESKKNYLKQVYRLDKIVKTKMNEIKELSELATSISSLDYTKEKVDVSKGDGAKFEDIIIKICDTEKEIKREVDILINLKKDIDRKIDTIKDVDERLLLRLRYINDYKWEDICEEMNISNSQIHRVHLRALKKLKI</sequence>
<dbReference type="SUPFAM" id="SSF88659">
    <property type="entry name" value="Sigma3 and sigma4 domains of RNA polymerase sigma factors"/>
    <property type="match status" value="1"/>
</dbReference>
<dbReference type="InterPro" id="IPR013324">
    <property type="entry name" value="RNA_pol_sigma_r3/r4-like"/>
</dbReference>
<name>A0A8S5MBV0_9CAUD</name>
<reference evidence="1" key="1">
    <citation type="journal article" date="2021" name="Proc. Natl. Acad. Sci. U.S.A.">
        <title>A Catalog of Tens of Thousands of Viruses from Human Metagenomes Reveals Hidden Associations with Chronic Diseases.</title>
        <authorList>
            <person name="Tisza M.J."/>
            <person name="Buck C.B."/>
        </authorList>
    </citation>
    <scope>NUCLEOTIDE SEQUENCE</scope>
    <source>
        <strain evidence="1">Ctj9o3</strain>
    </source>
</reference>
<evidence type="ECO:0000313" key="1">
    <source>
        <dbReference type="EMBL" id="DAD79789.1"/>
    </source>
</evidence>
<dbReference type="InterPro" id="IPR010861">
    <property type="entry name" value="DUF1492"/>
</dbReference>
<dbReference type="EMBL" id="BK014873">
    <property type="protein sequence ID" value="DAD79789.1"/>
    <property type="molecule type" value="Genomic_DNA"/>
</dbReference>
<protein>
    <submittedName>
        <fullName evidence="1">Sigma70</fullName>
    </submittedName>
</protein>
<dbReference type="Gene3D" id="1.20.140.160">
    <property type="match status" value="1"/>
</dbReference>